<name>A0A7S3F793_9EUKA</name>
<dbReference type="PRINTS" id="PR00360">
    <property type="entry name" value="C2DOMAIN"/>
</dbReference>
<dbReference type="SMART" id="SM00239">
    <property type="entry name" value="C2"/>
    <property type="match status" value="1"/>
</dbReference>
<accession>A0A7S3F793</accession>
<feature type="domain" description="C2" evidence="2">
    <location>
        <begin position="178"/>
        <end position="300"/>
    </location>
</feature>
<dbReference type="SUPFAM" id="SSF49562">
    <property type="entry name" value="C2 domain (Calcium/lipid-binding domain, CaLB)"/>
    <property type="match status" value="1"/>
</dbReference>
<dbReference type="EMBL" id="HBHX01051719">
    <property type="protein sequence ID" value="CAE0131237.1"/>
    <property type="molecule type" value="Transcribed_RNA"/>
</dbReference>
<dbReference type="Gene3D" id="2.60.40.150">
    <property type="entry name" value="C2 domain"/>
    <property type="match status" value="1"/>
</dbReference>
<dbReference type="GO" id="GO:0005544">
    <property type="term" value="F:calcium-dependent phospholipid binding"/>
    <property type="evidence" value="ECO:0007669"/>
    <property type="project" value="TreeGrafter"/>
</dbReference>
<dbReference type="AlphaFoldDB" id="A0A7S3F793"/>
<reference evidence="3" key="1">
    <citation type="submission" date="2021-01" db="EMBL/GenBank/DDBJ databases">
        <authorList>
            <person name="Corre E."/>
            <person name="Pelletier E."/>
            <person name="Niang G."/>
            <person name="Scheremetjew M."/>
            <person name="Finn R."/>
            <person name="Kale V."/>
            <person name="Holt S."/>
            <person name="Cochrane G."/>
            <person name="Meng A."/>
            <person name="Brown T."/>
            <person name="Cohen L."/>
        </authorList>
    </citation>
    <scope>NUCLEOTIDE SEQUENCE</scope>
    <source>
        <strain evidence="3">CCMP281</strain>
    </source>
</reference>
<dbReference type="PANTHER" id="PTHR45761">
    <property type="entry name" value="EXTENDED SYNAPTOTAGMIN-LIKE PROTEIN 2, ISOFORM C"/>
    <property type="match status" value="1"/>
</dbReference>
<sequence>MAALCSASSGSTKPSTALPLKKLPVVKTSLASRVSSRRLNSARRRAGSGAYLEEEVGIYPATKLPRDAAGAALAPSAAPELLSANVLHQRKLHDSRRPKPTLAASAVCKSGLSAVRVDPSRTDRTATTASPPPSMRSPTKSPTKSPMKHRGGAPSFMPDFNPVLEERSTPKQVRSVVALQELQSKRLKAPPVQKTGGVLRVHLKRGQGLKAADVGFLRSGKSDPFVEIAAGGQQQKSKVIQANLDPEWDETFEFAATLEEIPEIELKVYDADMLGFKDALGSVQLRLDGLGRSAYLGGWGSKTFTEPLSTPGGHAAEGKLEFSVAWETPNPLDA</sequence>
<dbReference type="CDD" id="cd00030">
    <property type="entry name" value="C2"/>
    <property type="match status" value="1"/>
</dbReference>
<gene>
    <name evidence="3" type="ORF">HERI1096_LOCUS28571</name>
</gene>
<dbReference type="GO" id="GO:0005789">
    <property type="term" value="C:endoplasmic reticulum membrane"/>
    <property type="evidence" value="ECO:0007669"/>
    <property type="project" value="TreeGrafter"/>
</dbReference>
<feature type="region of interest" description="Disordered" evidence="1">
    <location>
        <begin position="114"/>
        <end position="154"/>
    </location>
</feature>
<dbReference type="PROSITE" id="PS50004">
    <property type="entry name" value="C2"/>
    <property type="match status" value="1"/>
</dbReference>
<dbReference type="GO" id="GO:0008429">
    <property type="term" value="F:phosphatidylethanolamine binding"/>
    <property type="evidence" value="ECO:0007669"/>
    <property type="project" value="TreeGrafter"/>
</dbReference>
<dbReference type="InterPro" id="IPR051634">
    <property type="entry name" value="Extended_Synaptotagmin"/>
</dbReference>
<dbReference type="InterPro" id="IPR000008">
    <property type="entry name" value="C2_dom"/>
</dbReference>
<dbReference type="Pfam" id="PF00168">
    <property type="entry name" value="C2"/>
    <property type="match status" value="1"/>
</dbReference>
<dbReference type="GO" id="GO:0031210">
    <property type="term" value="F:phosphatidylcholine binding"/>
    <property type="evidence" value="ECO:0007669"/>
    <property type="project" value="TreeGrafter"/>
</dbReference>
<dbReference type="PANTHER" id="PTHR45761:SF1">
    <property type="entry name" value="EXTENDED SYNAPTOTAGMIN-LIKE PROTEIN 2, ISOFORM C"/>
    <property type="match status" value="1"/>
</dbReference>
<organism evidence="3">
    <name type="scientific">Haptolina ericina</name>
    <dbReference type="NCBI Taxonomy" id="156174"/>
    <lineage>
        <taxon>Eukaryota</taxon>
        <taxon>Haptista</taxon>
        <taxon>Haptophyta</taxon>
        <taxon>Prymnesiophyceae</taxon>
        <taxon>Prymnesiales</taxon>
        <taxon>Prymnesiaceae</taxon>
        <taxon>Haptolina</taxon>
    </lineage>
</organism>
<dbReference type="GO" id="GO:0005509">
    <property type="term" value="F:calcium ion binding"/>
    <property type="evidence" value="ECO:0007669"/>
    <property type="project" value="TreeGrafter"/>
</dbReference>
<dbReference type="InterPro" id="IPR035892">
    <property type="entry name" value="C2_domain_sf"/>
</dbReference>
<evidence type="ECO:0000313" key="3">
    <source>
        <dbReference type="EMBL" id="CAE0131237.1"/>
    </source>
</evidence>
<proteinExistence type="predicted"/>
<dbReference type="GO" id="GO:0035091">
    <property type="term" value="F:phosphatidylinositol binding"/>
    <property type="evidence" value="ECO:0007669"/>
    <property type="project" value="TreeGrafter"/>
</dbReference>
<evidence type="ECO:0000256" key="1">
    <source>
        <dbReference type="SAM" id="MobiDB-lite"/>
    </source>
</evidence>
<evidence type="ECO:0000259" key="2">
    <source>
        <dbReference type="PROSITE" id="PS50004"/>
    </source>
</evidence>
<protein>
    <recommendedName>
        <fullName evidence="2">C2 domain-containing protein</fullName>
    </recommendedName>
</protein>